<comment type="caution">
    <text evidence="11">The sequence shown here is derived from an EMBL/GenBank/DDBJ whole genome shotgun (WGS) entry which is preliminary data.</text>
</comment>
<dbReference type="RefSeq" id="WP_160963089.1">
    <property type="nucleotide sequence ID" value="NZ_WVUD01000042.1"/>
</dbReference>
<dbReference type="SUPFAM" id="SSF102114">
    <property type="entry name" value="Radical SAM enzymes"/>
    <property type="match status" value="1"/>
</dbReference>
<dbReference type="SMART" id="SM00729">
    <property type="entry name" value="Elp3"/>
    <property type="match status" value="1"/>
</dbReference>
<feature type="region of interest" description="Disordered" evidence="9">
    <location>
        <begin position="1"/>
        <end position="27"/>
    </location>
</feature>
<reference evidence="11 12" key="1">
    <citation type="submission" date="2020-01" db="EMBL/GenBank/DDBJ databases">
        <title>Genome sequence of Desulfovibrio aerotolerans DSM 16695(T).</title>
        <authorList>
            <person name="Karnachuk O."/>
            <person name="Avakyan M."/>
            <person name="Mardanov A."/>
            <person name="Kadnikov V."/>
            <person name="Ravin N."/>
        </authorList>
    </citation>
    <scope>NUCLEOTIDE SEQUENCE [LARGE SCALE GENOMIC DNA]</scope>
    <source>
        <strain evidence="11 12">DSM 16695</strain>
    </source>
</reference>
<dbReference type="InterPro" id="IPR003698">
    <property type="entry name" value="Lipoyl_synth"/>
</dbReference>
<dbReference type="InterPro" id="IPR013785">
    <property type="entry name" value="Aldolase_TIM"/>
</dbReference>
<dbReference type="PANTHER" id="PTHR10949:SF0">
    <property type="entry name" value="LIPOYL SYNTHASE, MITOCHONDRIAL"/>
    <property type="match status" value="1"/>
</dbReference>
<dbReference type="CDD" id="cd01335">
    <property type="entry name" value="Radical_SAM"/>
    <property type="match status" value="1"/>
</dbReference>
<dbReference type="EC" id="2.8.1.8" evidence="8"/>
<dbReference type="NCBIfam" id="NF009544">
    <property type="entry name" value="PRK12928.1"/>
    <property type="match status" value="1"/>
</dbReference>
<dbReference type="NCBIfam" id="NF004019">
    <property type="entry name" value="PRK05481.1"/>
    <property type="match status" value="1"/>
</dbReference>
<keyword evidence="8" id="KW-0963">Cytoplasm</keyword>
<dbReference type="NCBIfam" id="TIGR00510">
    <property type="entry name" value="lipA"/>
    <property type="match status" value="1"/>
</dbReference>
<sequence length="293" mass="31378">MSNEPSSPRSNASFARKPSWLRRPLPQGPAFTRTQSLLRDLRCNTVCDGANCPNRMECYQRGVAAFLILGRVCTRNCAFCKISPGAPEPVDPQEPDRVAQAAARLGLGHVVVTSVSRDDLPDGGAGHFAAVLGALRRTLAASTLEVLIPDFGGDAASLQTVLDARPDVLNHNLETVPELYAAIRPRAVYARSLALLERAKKNAAPGLTKSGLMLGLGETPQQIRRVLADLAAVGCDIVTIGQYLAPSARHAPIDRYVTPEEFDAWAAYGATLGIPRMHCAPLVRSSYNAGLFV</sequence>
<dbReference type="InterPro" id="IPR058240">
    <property type="entry name" value="rSAM_sf"/>
</dbReference>
<dbReference type="HAMAP" id="MF_00206">
    <property type="entry name" value="Lipoyl_synth"/>
    <property type="match status" value="1"/>
</dbReference>
<keyword evidence="5 8" id="KW-0408">Iron</keyword>
<feature type="domain" description="Radical SAM core" evidence="10">
    <location>
        <begin position="59"/>
        <end position="275"/>
    </location>
</feature>
<proteinExistence type="inferred from homology"/>
<keyword evidence="3 8" id="KW-0949">S-adenosyl-L-methionine</keyword>
<evidence type="ECO:0000256" key="4">
    <source>
        <dbReference type="ARBA" id="ARBA00022723"/>
    </source>
</evidence>
<dbReference type="GO" id="GO:0016992">
    <property type="term" value="F:lipoate synthase activity"/>
    <property type="evidence" value="ECO:0007669"/>
    <property type="project" value="UniProtKB-UniRule"/>
</dbReference>
<feature type="binding site" evidence="8">
    <location>
        <position position="58"/>
    </location>
    <ligand>
        <name>[4Fe-4S] cluster</name>
        <dbReference type="ChEBI" id="CHEBI:49883"/>
        <label>1</label>
    </ligand>
</feature>
<keyword evidence="12" id="KW-1185">Reference proteome</keyword>
<evidence type="ECO:0000256" key="6">
    <source>
        <dbReference type="ARBA" id="ARBA00023014"/>
    </source>
</evidence>
<keyword evidence="6 8" id="KW-0411">Iron-sulfur</keyword>
<evidence type="ECO:0000259" key="10">
    <source>
        <dbReference type="PROSITE" id="PS51918"/>
    </source>
</evidence>
<evidence type="ECO:0000256" key="2">
    <source>
        <dbReference type="ARBA" id="ARBA00022679"/>
    </source>
</evidence>
<evidence type="ECO:0000256" key="1">
    <source>
        <dbReference type="ARBA" id="ARBA00022485"/>
    </source>
</evidence>
<keyword evidence="4 8" id="KW-0479">Metal-binding</keyword>
<dbReference type="GO" id="GO:0005737">
    <property type="term" value="C:cytoplasm"/>
    <property type="evidence" value="ECO:0007669"/>
    <property type="project" value="UniProtKB-SubCell"/>
</dbReference>
<dbReference type="SFLD" id="SFLDF00271">
    <property type="entry name" value="lipoyl_synthase"/>
    <property type="match status" value="1"/>
</dbReference>
<evidence type="ECO:0000256" key="7">
    <source>
        <dbReference type="ARBA" id="ARBA00047326"/>
    </source>
</evidence>
<dbReference type="SFLD" id="SFLDG01058">
    <property type="entry name" value="lipoyl_synthase_like"/>
    <property type="match status" value="1"/>
</dbReference>
<comment type="similarity">
    <text evidence="8">Belongs to the radical SAM superfamily. Lipoyl synthase family.</text>
</comment>
<evidence type="ECO:0000256" key="9">
    <source>
        <dbReference type="SAM" id="MobiDB-lite"/>
    </source>
</evidence>
<protein>
    <recommendedName>
        <fullName evidence="8">Lipoyl synthase</fullName>
        <ecNumber evidence="8">2.8.1.8</ecNumber>
    </recommendedName>
    <alternativeName>
        <fullName evidence="8">Lip-syn</fullName>
        <shortName evidence="8">LS</shortName>
    </alternativeName>
    <alternativeName>
        <fullName evidence="8">Lipoate synthase</fullName>
    </alternativeName>
    <alternativeName>
        <fullName evidence="8">Lipoic acid synthase</fullName>
    </alternativeName>
    <alternativeName>
        <fullName evidence="8">Sulfur insertion protein LipA</fullName>
    </alternativeName>
</protein>
<feature type="binding site" evidence="8">
    <location>
        <position position="47"/>
    </location>
    <ligand>
        <name>[4Fe-4S] cluster</name>
        <dbReference type="ChEBI" id="CHEBI:49883"/>
        <label>1</label>
    </ligand>
</feature>
<organism evidence="11 12">
    <name type="scientific">Solidesulfovibrio aerotolerans</name>
    <dbReference type="NCBI Taxonomy" id="295255"/>
    <lineage>
        <taxon>Bacteria</taxon>
        <taxon>Pseudomonadati</taxon>
        <taxon>Thermodesulfobacteriota</taxon>
        <taxon>Desulfovibrionia</taxon>
        <taxon>Desulfovibrionales</taxon>
        <taxon>Desulfovibrionaceae</taxon>
        <taxon>Solidesulfovibrio</taxon>
    </lineage>
</organism>
<comment type="subcellular location">
    <subcellularLocation>
        <location evidence="8">Cytoplasm</location>
    </subcellularLocation>
</comment>
<comment type="pathway">
    <text evidence="8">Protein modification; protein lipoylation via endogenous pathway; protein N(6)-(lipoyl)lysine from octanoyl-[acyl-carrier-protein]: step 2/2.</text>
</comment>
<dbReference type="EMBL" id="WVUD01000042">
    <property type="protein sequence ID" value="MYL84766.1"/>
    <property type="molecule type" value="Genomic_DNA"/>
</dbReference>
<dbReference type="Pfam" id="PF04055">
    <property type="entry name" value="Radical_SAM"/>
    <property type="match status" value="1"/>
</dbReference>
<dbReference type="GO" id="GO:0046872">
    <property type="term" value="F:metal ion binding"/>
    <property type="evidence" value="ECO:0007669"/>
    <property type="project" value="UniProtKB-KW"/>
</dbReference>
<evidence type="ECO:0000313" key="12">
    <source>
        <dbReference type="Proteomes" id="UP000482487"/>
    </source>
</evidence>
<feature type="compositionally biased region" description="Polar residues" evidence="9">
    <location>
        <begin position="1"/>
        <end position="13"/>
    </location>
</feature>
<dbReference type="UniPathway" id="UPA00538">
    <property type="reaction ID" value="UER00593"/>
</dbReference>
<gene>
    <name evidence="8 11" type="primary">lipA</name>
    <name evidence="11" type="ORF">GTA51_16760</name>
</gene>
<feature type="binding site" evidence="8">
    <location>
        <position position="52"/>
    </location>
    <ligand>
        <name>[4Fe-4S] cluster</name>
        <dbReference type="ChEBI" id="CHEBI:49883"/>
        <label>1</label>
    </ligand>
</feature>
<dbReference type="Proteomes" id="UP000482487">
    <property type="component" value="Unassembled WGS sequence"/>
</dbReference>
<dbReference type="OrthoDB" id="9787898at2"/>
<evidence type="ECO:0000256" key="8">
    <source>
        <dbReference type="HAMAP-Rule" id="MF_00206"/>
    </source>
</evidence>
<keyword evidence="1 8" id="KW-0004">4Fe-4S</keyword>
<dbReference type="Gene3D" id="3.20.20.70">
    <property type="entry name" value="Aldolase class I"/>
    <property type="match status" value="1"/>
</dbReference>
<comment type="function">
    <text evidence="8">Catalyzes the radical-mediated insertion of two sulfur atoms into the C-6 and C-8 positions of the octanoyl moiety bound to the lipoyl domains of lipoate-dependent enzymes, thereby converting the octanoylated domains into lipoylated derivatives.</text>
</comment>
<dbReference type="PROSITE" id="PS51918">
    <property type="entry name" value="RADICAL_SAM"/>
    <property type="match status" value="1"/>
</dbReference>
<dbReference type="GO" id="GO:0009249">
    <property type="term" value="P:protein lipoylation"/>
    <property type="evidence" value="ECO:0007669"/>
    <property type="project" value="UniProtKB-UniRule"/>
</dbReference>
<dbReference type="InterPro" id="IPR007197">
    <property type="entry name" value="rSAM"/>
</dbReference>
<dbReference type="GO" id="GO:0051539">
    <property type="term" value="F:4 iron, 4 sulfur cluster binding"/>
    <property type="evidence" value="ECO:0007669"/>
    <property type="project" value="UniProtKB-UniRule"/>
</dbReference>
<dbReference type="SFLD" id="SFLDS00029">
    <property type="entry name" value="Radical_SAM"/>
    <property type="match status" value="1"/>
</dbReference>
<feature type="binding site" evidence="8">
    <location>
        <position position="73"/>
    </location>
    <ligand>
        <name>[4Fe-4S] cluster</name>
        <dbReference type="ChEBI" id="CHEBI:49883"/>
        <label>2</label>
        <note>4Fe-4S-S-AdoMet</note>
    </ligand>
</feature>
<evidence type="ECO:0000256" key="3">
    <source>
        <dbReference type="ARBA" id="ARBA00022691"/>
    </source>
</evidence>
<comment type="cofactor">
    <cofactor evidence="8">
        <name>[4Fe-4S] cluster</name>
        <dbReference type="ChEBI" id="CHEBI:49883"/>
    </cofactor>
    <text evidence="8">Binds 2 [4Fe-4S] clusters per subunit. One cluster is coordinated with 3 cysteines and an exchangeable S-adenosyl-L-methionine.</text>
</comment>
<feature type="binding site" evidence="8">
    <location>
        <position position="80"/>
    </location>
    <ligand>
        <name>[4Fe-4S] cluster</name>
        <dbReference type="ChEBI" id="CHEBI:49883"/>
        <label>2</label>
        <note>4Fe-4S-S-AdoMet</note>
    </ligand>
</feature>
<dbReference type="PIRSF" id="PIRSF005963">
    <property type="entry name" value="Lipoyl_synth"/>
    <property type="match status" value="1"/>
</dbReference>
<dbReference type="PANTHER" id="PTHR10949">
    <property type="entry name" value="LIPOYL SYNTHASE"/>
    <property type="match status" value="1"/>
</dbReference>
<keyword evidence="2 8" id="KW-0808">Transferase</keyword>
<dbReference type="InterPro" id="IPR006638">
    <property type="entry name" value="Elp3/MiaA/NifB-like_rSAM"/>
</dbReference>
<evidence type="ECO:0000256" key="5">
    <source>
        <dbReference type="ARBA" id="ARBA00023004"/>
    </source>
</evidence>
<dbReference type="AlphaFoldDB" id="A0A7C9IP37"/>
<name>A0A7C9IP37_9BACT</name>
<comment type="catalytic activity">
    <reaction evidence="7 8">
        <text>[[Fe-S] cluster scaffold protein carrying a second [4Fe-4S](2+) cluster] + N(6)-octanoyl-L-lysyl-[protein] + 2 oxidized [2Fe-2S]-[ferredoxin] + 2 S-adenosyl-L-methionine + 4 H(+) = [[Fe-S] cluster scaffold protein] + N(6)-[(R)-dihydrolipoyl]-L-lysyl-[protein] + 4 Fe(3+) + 2 hydrogen sulfide + 2 5'-deoxyadenosine + 2 L-methionine + 2 reduced [2Fe-2S]-[ferredoxin]</text>
        <dbReference type="Rhea" id="RHEA:16585"/>
        <dbReference type="Rhea" id="RHEA-COMP:9928"/>
        <dbReference type="Rhea" id="RHEA-COMP:10000"/>
        <dbReference type="Rhea" id="RHEA-COMP:10001"/>
        <dbReference type="Rhea" id="RHEA-COMP:10475"/>
        <dbReference type="Rhea" id="RHEA-COMP:14568"/>
        <dbReference type="Rhea" id="RHEA-COMP:14569"/>
        <dbReference type="ChEBI" id="CHEBI:15378"/>
        <dbReference type="ChEBI" id="CHEBI:17319"/>
        <dbReference type="ChEBI" id="CHEBI:29034"/>
        <dbReference type="ChEBI" id="CHEBI:29919"/>
        <dbReference type="ChEBI" id="CHEBI:33722"/>
        <dbReference type="ChEBI" id="CHEBI:33737"/>
        <dbReference type="ChEBI" id="CHEBI:33738"/>
        <dbReference type="ChEBI" id="CHEBI:57844"/>
        <dbReference type="ChEBI" id="CHEBI:59789"/>
        <dbReference type="ChEBI" id="CHEBI:78809"/>
        <dbReference type="ChEBI" id="CHEBI:83100"/>
        <dbReference type="EC" id="2.8.1.8"/>
    </reaction>
</comment>
<accession>A0A7C9IP37</accession>
<feature type="binding site" evidence="8">
    <location>
        <position position="286"/>
    </location>
    <ligand>
        <name>[4Fe-4S] cluster</name>
        <dbReference type="ChEBI" id="CHEBI:49883"/>
        <label>1</label>
    </ligand>
</feature>
<feature type="binding site" evidence="8">
    <location>
        <position position="77"/>
    </location>
    <ligand>
        <name>[4Fe-4S] cluster</name>
        <dbReference type="ChEBI" id="CHEBI:49883"/>
        <label>2</label>
        <note>4Fe-4S-S-AdoMet</note>
    </ligand>
</feature>
<evidence type="ECO:0000313" key="11">
    <source>
        <dbReference type="EMBL" id="MYL84766.1"/>
    </source>
</evidence>